<dbReference type="Proteomes" id="UP000093501">
    <property type="component" value="Unassembled WGS sequence"/>
</dbReference>
<dbReference type="EMBL" id="MBQD01000025">
    <property type="protein sequence ID" value="OCL31679.1"/>
    <property type="molecule type" value="Genomic_DNA"/>
</dbReference>
<name>A0A1C0AHZ3_9ACTN</name>
<evidence type="ECO:0000313" key="2">
    <source>
        <dbReference type="EMBL" id="OCL31679.1"/>
    </source>
</evidence>
<sequence length="378" mass="40746">MLTIRGGTLAGMATAARLAKLGHRVRLDLAGEPLGGRWAPEAGALPPVVTLPATWRDLFKKTGRPLDAELARVGLALVEAPPAVHRFADGSELELPTERGRQFAVLTRHYGEAAAGRWRDTLDALDDAWLAARRFGVERPDAPRTAADRRALLLDRTLDDIADRAGHPHLARLIQDLAPVAGTRSRRAPGLLATRLVVERTFGRWRLVDDTGLPQPGGRLVDLLADRLATRRVAVVDGTDDAPAVDCLPRRPRWATAALAPAVVAGPPASGPAEAEIVDHTGAWPVLHWPGVLTWDFTRARPDLAWGLAPRSARAVLRRPAVVAEVPTASACSPAGPEPWAELASAALAVYETHERLTGEDSRPTNREFRPGGRRTPR</sequence>
<accession>A0A1C0AHZ3</accession>
<reference evidence="3" key="1">
    <citation type="submission" date="2016-07" db="EMBL/GenBank/DDBJ databases">
        <authorList>
            <person name="Florea S."/>
            <person name="Webb J.S."/>
            <person name="Jaromczyk J."/>
            <person name="Schardl C.L."/>
        </authorList>
    </citation>
    <scope>NUCLEOTIDE SEQUENCE [LARGE SCALE GENOMIC DNA]</scope>
    <source>
        <strain evidence="3">IPBSL-7</strain>
    </source>
</reference>
<organism evidence="2 3">
    <name type="scientific">Tessaracoccus lapidicaptus</name>
    <dbReference type="NCBI Taxonomy" id="1427523"/>
    <lineage>
        <taxon>Bacteria</taxon>
        <taxon>Bacillati</taxon>
        <taxon>Actinomycetota</taxon>
        <taxon>Actinomycetes</taxon>
        <taxon>Propionibacteriales</taxon>
        <taxon>Propionibacteriaceae</taxon>
        <taxon>Tessaracoccus</taxon>
    </lineage>
</organism>
<dbReference type="Gene3D" id="3.50.50.60">
    <property type="entry name" value="FAD/NAD(P)-binding domain"/>
    <property type="match status" value="1"/>
</dbReference>
<dbReference type="RefSeq" id="WP_068752456.1">
    <property type="nucleotide sequence ID" value="NZ_LR214441.1"/>
</dbReference>
<dbReference type="SUPFAM" id="SSF51971">
    <property type="entry name" value="Nucleotide-binding domain"/>
    <property type="match status" value="1"/>
</dbReference>
<protein>
    <submittedName>
        <fullName evidence="2">Uncharacterized protein</fullName>
    </submittedName>
</protein>
<gene>
    <name evidence="2" type="ORF">BCR15_08600</name>
</gene>
<dbReference type="AlphaFoldDB" id="A0A1C0AHZ3"/>
<keyword evidence="3" id="KW-1185">Reference proteome</keyword>
<proteinExistence type="predicted"/>
<dbReference type="InterPro" id="IPR036188">
    <property type="entry name" value="FAD/NAD-bd_sf"/>
</dbReference>
<evidence type="ECO:0000256" key="1">
    <source>
        <dbReference type="SAM" id="MobiDB-lite"/>
    </source>
</evidence>
<comment type="caution">
    <text evidence="2">The sequence shown here is derived from an EMBL/GenBank/DDBJ whole genome shotgun (WGS) entry which is preliminary data.</text>
</comment>
<evidence type="ECO:0000313" key="3">
    <source>
        <dbReference type="Proteomes" id="UP000093501"/>
    </source>
</evidence>
<feature type="compositionally biased region" description="Basic and acidic residues" evidence="1">
    <location>
        <begin position="354"/>
        <end position="371"/>
    </location>
</feature>
<feature type="region of interest" description="Disordered" evidence="1">
    <location>
        <begin position="354"/>
        <end position="378"/>
    </location>
</feature>